<dbReference type="AlphaFoldDB" id="A0A0E9SGZ8"/>
<reference evidence="1" key="2">
    <citation type="journal article" date="2015" name="Fish Shellfish Immunol.">
        <title>Early steps in the European eel (Anguilla anguilla)-Vibrio vulnificus interaction in the gills: Role of the RtxA13 toxin.</title>
        <authorList>
            <person name="Callol A."/>
            <person name="Pajuelo D."/>
            <person name="Ebbesson L."/>
            <person name="Teles M."/>
            <person name="MacKenzie S."/>
            <person name="Amaro C."/>
        </authorList>
    </citation>
    <scope>NUCLEOTIDE SEQUENCE</scope>
</reference>
<accession>A0A0E9SGZ8</accession>
<protein>
    <submittedName>
        <fullName evidence="1">Uncharacterized protein</fullName>
    </submittedName>
</protein>
<reference evidence="1" key="1">
    <citation type="submission" date="2014-11" db="EMBL/GenBank/DDBJ databases">
        <authorList>
            <person name="Amaro Gonzalez C."/>
        </authorList>
    </citation>
    <scope>NUCLEOTIDE SEQUENCE</scope>
</reference>
<evidence type="ECO:0000313" key="1">
    <source>
        <dbReference type="EMBL" id="JAH40664.1"/>
    </source>
</evidence>
<name>A0A0E9SGZ8_ANGAN</name>
<dbReference type="EMBL" id="GBXM01067913">
    <property type="protein sequence ID" value="JAH40664.1"/>
    <property type="molecule type" value="Transcribed_RNA"/>
</dbReference>
<sequence>MHTKPHRCRYFINIFLHQAEHICTFILGMLFN</sequence>
<proteinExistence type="predicted"/>
<organism evidence="1">
    <name type="scientific">Anguilla anguilla</name>
    <name type="common">European freshwater eel</name>
    <name type="synonym">Muraena anguilla</name>
    <dbReference type="NCBI Taxonomy" id="7936"/>
    <lineage>
        <taxon>Eukaryota</taxon>
        <taxon>Metazoa</taxon>
        <taxon>Chordata</taxon>
        <taxon>Craniata</taxon>
        <taxon>Vertebrata</taxon>
        <taxon>Euteleostomi</taxon>
        <taxon>Actinopterygii</taxon>
        <taxon>Neopterygii</taxon>
        <taxon>Teleostei</taxon>
        <taxon>Anguilliformes</taxon>
        <taxon>Anguillidae</taxon>
        <taxon>Anguilla</taxon>
    </lineage>
</organism>